<dbReference type="AlphaFoldDB" id="A0A498QBP2"/>
<feature type="domain" description="SHOCT" evidence="1">
    <location>
        <begin position="182"/>
        <end position="209"/>
    </location>
</feature>
<accession>A0A498QBP2</accession>
<proteinExistence type="predicted"/>
<dbReference type="Pfam" id="PF09851">
    <property type="entry name" value="SHOCT"/>
    <property type="match status" value="1"/>
</dbReference>
<organism evidence="2 3">
    <name type="scientific">Mycobacterium innocens</name>
    <dbReference type="NCBI Taxonomy" id="2341083"/>
    <lineage>
        <taxon>Bacteria</taxon>
        <taxon>Bacillati</taxon>
        <taxon>Actinomycetota</taxon>
        <taxon>Actinomycetes</taxon>
        <taxon>Mycobacteriales</taxon>
        <taxon>Mycobacteriaceae</taxon>
        <taxon>Mycobacterium</taxon>
    </lineage>
</organism>
<name>A0A498QBP2_9MYCO</name>
<evidence type="ECO:0000313" key="3">
    <source>
        <dbReference type="Proteomes" id="UP000267289"/>
    </source>
</evidence>
<sequence>MKRSWDGFGQSWCRLFGRRKLGKVGVRASADVLSAEQSIISITIANPNPVSNTEVHWTLRLRVTPETEPSFEANLTAAFPESTRPRPGMRLAVIYDPKDHNRIELDHQRATADVAMDAVTAAQADLADARVMGRPLGDIIRQAMADPDALREEMMRRGIEMQDQAVNVVWSSAPPQSSDPIDRLERLAALKERGMLTDAEFEQQKRRILGS</sequence>
<dbReference type="EMBL" id="UPHQ01000210">
    <property type="protein sequence ID" value="VBA42183.1"/>
    <property type="molecule type" value="Genomic_DNA"/>
</dbReference>
<evidence type="ECO:0000313" key="2">
    <source>
        <dbReference type="EMBL" id="VBA42183.1"/>
    </source>
</evidence>
<dbReference type="Proteomes" id="UP000267289">
    <property type="component" value="Unassembled WGS sequence"/>
</dbReference>
<gene>
    <name evidence="2" type="ORF">LAUMK13_03898</name>
</gene>
<dbReference type="InterPro" id="IPR018649">
    <property type="entry name" value="SHOCT"/>
</dbReference>
<keyword evidence="3" id="KW-1185">Reference proteome</keyword>
<protein>
    <recommendedName>
        <fullName evidence="1">SHOCT domain-containing protein</fullName>
    </recommendedName>
</protein>
<evidence type="ECO:0000259" key="1">
    <source>
        <dbReference type="Pfam" id="PF09851"/>
    </source>
</evidence>
<reference evidence="2 3" key="1">
    <citation type="submission" date="2018-09" db="EMBL/GenBank/DDBJ databases">
        <authorList>
            <person name="Tagini F."/>
        </authorList>
    </citation>
    <scope>NUCLEOTIDE SEQUENCE [LARGE SCALE GENOMIC DNA]</scope>
    <source>
        <strain evidence="2 3">MK13</strain>
    </source>
</reference>